<reference evidence="2 3" key="1">
    <citation type="submission" date="2020-07" db="EMBL/GenBank/DDBJ databases">
        <title>A new beta-1,3-glucan-decomposing anaerobic bacterium isolated from anoxic soil subjected to biological soil disinfestation.</title>
        <authorList>
            <person name="Ueki A."/>
            <person name="Tonouchi A."/>
        </authorList>
    </citation>
    <scope>NUCLEOTIDE SEQUENCE [LARGE SCALE GENOMIC DNA]</scope>
    <source>
        <strain evidence="2 3">TW1</strain>
    </source>
</reference>
<name>A0A6V8SNE6_9CLOT</name>
<dbReference type="Gene3D" id="3.40.50.720">
    <property type="entry name" value="NAD(P)-binding Rossmann-like Domain"/>
    <property type="match status" value="1"/>
</dbReference>
<dbReference type="Proteomes" id="UP000580568">
    <property type="component" value="Unassembled WGS sequence"/>
</dbReference>
<dbReference type="AlphaFoldDB" id="A0A6V8SNE6"/>
<evidence type="ECO:0000313" key="2">
    <source>
        <dbReference type="EMBL" id="GFP78236.1"/>
    </source>
</evidence>
<sequence>MSAKDLMEYDNWIVVGDVENNEKYASKILAKFSANGYNVSGVNPRANVKDAYKSIKEVPYHIDAVDLCINPKSGIELVKEADELGIKHILIQPGAESEEILSYCKEHGIEAVEGCALVELG</sequence>
<gene>
    <name evidence="2" type="ORF">bsdtw1_04443</name>
</gene>
<feature type="domain" description="CoA-binding" evidence="1">
    <location>
        <begin position="6"/>
        <end position="95"/>
    </location>
</feature>
<dbReference type="EMBL" id="BLZR01000001">
    <property type="protein sequence ID" value="GFP78236.1"/>
    <property type="molecule type" value="Genomic_DNA"/>
</dbReference>
<dbReference type="Pfam" id="PF13380">
    <property type="entry name" value="CoA_binding_2"/>
    <property type="match status" value="1"/>
</dbReference>
<dbReference type="SMART" id="SM00881">
    <property type="entry name" value="CoA_binding"/>
    <property type="match status" value="1"/>
</dbReference>
<keyword evidence="3" id="KW-1185">Reference proteome</keyword>
<dbReference type="InterPro" id="IPR036291">
    <property type="entry name" value="NAD(P)-bd_dom_sf"/>
</dbReference>
<dbReference type="InterPro" id="IPR003781">
    <property type="entry name" value="CoA-bd"/>
</dbReference>
<evidence type="ECO:0000313" key="3">
    <source>
        <dbReference type="Proteomes" id="UP000580568"/>
    </source>
</evidence>
<evidence type="ECO:0000259" key="1">
    <source>
        <dbReference type="SMART" id="SM00881"/>
    </source>
</evidence>
<accession>A0A6V8SNE6</accession>
<protein>
    <recommendedName>
        <fullName evidence="1">CoA-binding domain-containing protein</fullName>
    </recommendedName>
</protein>
<dbReference type="PANTHER" id="PTHR33303:SF2">
    <property type="entry name" value="COA-BINDING DOMAIN-CONTAINING PROTEIN"/>
    <property type="match status" value="1"/>
</dbReference>
<dbReference type="SUPFAM" id="SSF51735">
    <property type="entry name" value="NAD(P)-binding Rossmann-fold domains"/>
    <property type="match status" value="1"/>
</dbReference>
<organism evidence="2 3">
    <name type="scientific">Clostridium fungisolvens</name>
    <dbReference type="NCBI Taxonomy" id="1604897"/>
    <lineage>
        <taxon>Bacteria</taxon>
        <taxon>Bacillati</taxon>
        <taxon>Bacillota</taxon>
        <taxon>Clostridia</taxon>
        <taxon>Eubacteriales</taxon>
        <taxon>Clostridiaceae</taxon>
        <taxon>Clostridium</taxon>
    </lineage>
</organism>
<proteinExistence type="predicted"/>
<comment type="caution">
    <text evidence="2">The sequence shown here is derived from an EMBL/GenBank/DDBJ whole genome shotgun (WGS) entry which is preliminary data.</text>
</comment>
<dbReference type="RefSeq" id="WP_183279546.1">
    <property type="nucleotide sequence ID" value="NZ_BLZR01000001.1"/>
</dbReference>
<dbReference type="PANTHER" id="PTHR33303">
    <property type="entry name" value="CYTOPLASMIC PROTEIN-RELATED"/>
    <property type="match status" value="1"/>
</dbReference>